<dbReference type="GO" id="GO:0046923">
    <property type="term" value="F:ER retention sequence binding"/>
    <property type="evidence" value="ECO:0007669"/>
    <property type="project" value="InterPro"/>
</dbReference>
<keyword evidence="10" id="KW-0675">Receptor</keyword>
<keyword evidence="12" id="KW-1185">Reference proteome</keyword>
<evidence type="ECO:0000256" key="1">
    <source>
        <dbReference type="ARBA" id="ARBA00004477"/>
    </source>
</evidence>
<gene>
    <name evidence="11" type="ORF">CYMTET_33302</name>
</gene>
<sequence>MEGILGGELCFLREAPTREVTPMLAHESGIRVAGDALHVFASVLLLVGIVGTRNVRGVSVLTQEVQFVVFVTRYLNPLHGQEGRPLLSHCLFQQREWMLLSMQNFSRLTIPELSAGISCHLVSSSPSSLLSADALMGCGASADALMGCGASADVLMGCGASADVLMGCGASADALMGCGASADAQL</sequence>
<evidence type="ECO:0000256" key="6">
    <source>
        <dbReference type="ARBA" id="ARBA00022892"/>
    </source>
</evidence>
<keyword evidence="7" id="KW-0653">Protein transport</keyword>
<dbReference type="EMBL" id="LGRX02020310">
    <property type="protein sequence ID" value="KAK3257622.1"/>
    <property type="molecule type" value="Genomic_DNA"/>
</dbReference>
<dbReference type="GO" id="GO:0006621">
    <property type="term" value="P:protein retention in ER lumen"/>
    <property type="evidence" value="ECO:0007669"/>
    <property type="project" value="InterPro"/>
</dbReference>
<accession>A0AAE0FDE6</accession>
<dbReference type="GO" id="GO:0015031">
    <property type="term" value="P:protein transport"/>
    <property type="evidence" value="ECO:0007669"/>
    <property type="project" value="UniProtKB-KW"/>
</dbReference>
<proteinExistence type="inferred from homology"/>
<dbReference type="PRINTS" id="PR00660">
    <property type="entry name" value="ERLUMENR"/>
</dbReference>
<keyword evidence="9" id="KW-0472">Membrane</keyword>
<evidence type="ECO:0000256" key="10">
    <source>
        <dbReference type="ARBA" id="ARBA00023170"/>
    </source>
</evidence>
<evidence type="ECO:0000313" key="12">
    <source>
        <dbReference type="Proteomes" id="UP001190700"/>
    </source>
</evidence>
<dbReference type="GO" id="GO:0005789">
    <property type="term" value="C:endoplasmic reticulum membrane"/>
    <property type="evidence" value="ECO:0007669"/>
    <property type="project" value="UniProtKB-SubCell"/>
</dbReference>
<comment type="caution">
    <text evidence="11">The sequence shown here is derived from an EMBL/GenBank/DDBJ whole genome shotgun (WGS) entry which is preliminary data.</text>
</comment>
<name>A0AAE0FDE6_9CHLO</name>
<evidence type="ECO:0000256" key="8">
    <source>
        <dbReference type="ARBA" id="ARBA00022989"/>
    </source>
</evidence>
<evidence type="ECO:0000256" key="5">
    <source>
        <dbReference type="ARBA" id="ARBA00022824"/>
    </source>
</evidence>
<keyword evidence="8" id="KW-1133">Transmembrane helix</keyword>
<evidence type="ECO:0000256" key="2">
    <source>
        <dbReference type="ARBA" id="ARBA00010120"/>
    </source>
</evidence>
<dbReference type="InterPro" id="IPR000133">
    <property type="entry name" value="ER_ret_rcpt"/>
</dbReference>
<dbReference type="GO" id="GO:0016192">
    <property type="term" value="P:vesicle-mediated transport"/>
    <property type="evidence" value="ECO:0007669"/>
    <property type="project" value="UniProtKB-KW"/>
</dbReference>
<keyword evidence="6" id="KW-0931">ER-Golgi transport</keyword>
<organism evidence="11 12">
    <name type="scientific">Cymbomonas tetramitiformis</name>
    <dbReference type="NCBI Taxonomy" id="36881"/>
    <lineage>
        <taxon>Eukaryota</taxon>
        <taxon>Viridiplantae</taxon>
        <taxon>Chlorophyta</taxon>
        <taxon>Pyramimonadophyceae</taxon>
        <taxon>Pyramimonadales</taxon>
        <taxon>Pyramimonadaceae</taxon>
        <taxon>Cymbomonas</taxon>
    </lineage>
</organism>
<evidence type="ECO:0000256" key="9">
    <source>
        <dbReference type="ARBA" id="ARBA00023136"/>
    </source>
</evidence>
<evidence type="ECO:0000256" key="4">
    <source>
        <dbReference type="ARBA" id="ARBA00022692"/>
    </source>
</evidence>
<evidence type="ECO:0000256" key="3">
    <source>
        <dbReference type="ARBA" id="ARBA00022448"/>
    </source>
</evidence>
<keyword evidence="3" id="KW-0813">Transport</keyword>
<reference evidence="11 12" key="1">
    <citation type="journal article" date="2015" name="Genome Biol. Evol.">
        <title>Comparative Genomics of a Bacterivorous Green Alga Reveals Evolutionary Causalities and Consequences of Phago-Mixotrophic Mode of Nutrition.</title>
        <authorList>
            <person name="Burns J.A."/>
            <person name="Paasch A."/>
            <person name="Narechania A."/>
            <person name="Kim E."/>
        </authorList>
    </citation>
    <scope>NUCLEOTIDE SEQUENCE [LARGE SCALE GENOMIC DNA]</scope>
    <source>
        <strain evidence="11 12">PLY_AMNH</strain>
    </source>
</reference>
<evidence type="ECO:0000256" key="7">
    <source>
        <dbReference type="ARBA" id="ARBA00022927"/>
    </source>
</evidence>
<keyword evidence="4" id="KW-0812">Transmembrane</keyword>
<protein>
    <submittedName>
        <fullName evidence="11">Uncharacterized protein</fullName>
    </submittedName>
</protein>
<keyword evidence="5" id="KW-0256">Endoplasmic reticulum</keyword>
<dbReference type="AlphaFoldDB" id="A0AAE0FDE6"/>
<comment type="subcellular location">
    <subcellularLocation>
        <location evidence="1">Endoplasmic reticulum membrane</location>
        <topology evidence="1">Multi-pass membrane protein</topology>
    </subcellularLocation>
</comment>
<comment type="similarity">
    <text evidence="2">Belongs to the ERD2 family.</text>
</comment>
<feature type="non-terminal residue" evidence="11">
    <location>
        <position position="186"/>
    </location>
</feature>
<evidence type="ECO:0000313" key="11">
    <source>
        <dbReference type="EMBL" id="KAK3257622.1"/>
    </source>
</evidence>
<dbReference type="Proteomes" id="UP001190700">
    <property type="component" value="Unassembled WGS sequence"/>
</dbReference>